<evidence type="ECO:0000313" key="2">
    <source>
        <dbReference type="Proteomes" id="UP000663836"/>
    </source>
</evidence>
<reference evidence="1" key="1">
    <citation type="submission" date="2021-02" db="EMBL/GenBank/DDBJ databases">
        <authorList>
            <person name="Nowell W R."/>
        </authorList>
    </citation>
    <scope>NUCLEOTIDE SEQUENCE</scope>
</reference>
<sequence length="56" mass="6494">MTRVHGDTFVHINQIDAYVEYDEPLIELDYSKEISDVERIIGKRVAELIDDGSTRK</sequence>
<proteinExistence type="predicted"/>
<dbReference type="Proteomes" id="UP000663836">
    <property type="component" value="Unassembled WGS sequence"/>
</dbReference>
<name>A0A820L1C8_9BILA</name>
<comment type="caution">
    <text evidence="1">The sequence shown here is derived from an EMBL/GenBank/DDBJ whole genome shotgun (WGS) entry which is preliminary data.</text>
</comment>
<accession>A0A820L1C8</accession>
<gene>
    <name evidence="1" type="ORF">JBS370_LOCUS41908</name>
</gene>
<organism evidence="1 2">
    <name type="scientific">Rotaria sordida</name>
    <dbReference type="NCBI Taxonomy" id="392033"/>
    <lineage>
        <taxon>Eukaryota</taxon>
        <taxon>Metazoa</taxon>
        <taxon>Spiralia</taxon>
        <taxon>Gnathifera</taxon>
        <taxon>Rotifera</taxon>
        <taxon>Eurotatoria</taxon>
        <taxon>Bdelloidea</taxon>
        <taxon>Philodinida</taxon>
        <taxon>Philodinidae</taxon>
        <taxon>Rotaria</taxon>
    </lineage>
</organism>
<dbReference type="EMBL" id="CAJOBD010050553">
    <property type="protein sequence ID" value="CAF4350337.1"/>
    <property type="molecule type" value="Genomic_DNA"/>
</dbReference>
<evidence type="ECO:0000313" key="1">
    <source>
        <dbReference type="EMBL" id="CAF4350337.1"/>
    </source>
</evidence>
<feature type="non-terminal residue" evidence="1">
    <location>
        <position position="1"/>
    </location>
</feature>
<protein>
    <submittedName>
        <fullName evidence="1">Uncharacterized protein</fullName>
    </submittedName>
</protein>
<dbReference type="AlphaFoldDB" id="A0A820L1C8"/>
<dbReference type="Gene3D" id="3.40.1080.10">
    <property type="entry name" value="Glutaconate Coenzyme A-transferase"/>
    <property type="match status" value="1"/>
</dbReference>